<protein>
    <submittedName>
        <fullName evidence="1">Uncharacterized protein</fullName>
    </submittedName>
</protein>
<dbReference type="Proteomes" id="UP000255050">
    <property type="component" value="Unassembled WGS sequence"/>
</dbReference>
<evidence type="ECO:0000313" key="1">
    <source>
        <dbReference type="EMBL" id="STR39547.1"/>
    </source>
</evidence>
<organism evidence="1 2">
    <name type="scientific">Klebsiella michiganensis</name>
    <dbReference type="NCBI Taxonomy" id="1134687"/>
    <lineage>
        <taxon>Bacteria</taxon>
        <taxon>Pseudomonadati</taxon>
        <taxon>Pseudomonadota</taxon>
        <taxon>Gammaproteobacteria</taxon>
        <taxon>Enterobacterales</taxon>
        <taxon>Enterobacteriaceae</taxon>
        <taxon>Klebsiella/Raoultella group</taxon>
        <taxon>Klebsiella</taxon>
    </lineage>
</organism>
<reference evidence="1 2" key="1">
    <citation type="submission" date="2018-06" db="EMBL/GenBank/DDBJ databases">
        <authorList>
            <consortium name="Pathogen Informatics"/>
            <person name="Doyle S."/>
        </authorList>
    </citation>
    <scope>NUCLEOTIDE SEQUENCE [LARGE SCALE GENOMIC DNA]</scope>
    <source>
        <strain evidence="1 2">NCTC11694</strain>
    </source>
</reference>
<dbReference type="AlphaFoldDB" id="A0A7H4LTS1"/>
<comment type="caution">
    <text evidence="1">The sequence shown here is derived from an EMBL/GenBank/DDBJ whole genome shotgun (WGS) entry which is preliminary data.</text>
</comment>
<name>A0A7H4LTS1_9ENTR</name>
<evidence type="ECO:0000313" key="2">
    <source>
        <dbReference type="Proteomes" id="UP000255050"/>
    </source>
</evidence>
<proteinExistence type="predicted"/>
<gene>
    <name evidence="1" type="ORF">NCTC11694_00688</name>
</gene>
<accession>A0A7H4LTS1</accession>
<dbReference type="EMBL" id="UGJR01000002">
    <property type="protein sequence ID" value="STR39547.1"/>
    <property type="molecule type" value="Genomic_DNA"/>
</dbReference>
<sequence>MRKDFRHFRTDKIQGIVPLDSRYSESRLVLLNKWRMKEGIGPEKEY</sequence>